<dbReference type="Proteomes" id="UP000612899">
    <property type="component" value="Unassembled WGS sequence"/>
</dbReference>
<evidence type="ECO:0000313" key="2">
    <source>
        <dbReference type="Proteomes" id="UP000612899"/>
    </source>
</evidence>
<name>A0A8J3QAD9_9ACTN</name>
<comment type="caution">
    <text evidence="1">The sequence shown here is derived from an EMBL/GenBank/DDBJ whole genome shotgun (WGS) entry which is preliminary data.</text>
</comment>
<accession>A0A8J3QAD9</accession>
<organism evidence="1 2">
    <name type="scientific">Rhizocola hellebori</name>
    <dbReference type="NCBI Taxonomy" id="1392758"/>
    <lineage>
        <taxon>Bacteria</taxon>
        <taxon>Bacillati</taxon>
        <taxon>Actinomycetota</taxon>
        <taxon>Actinomycetes</taxon>
        <taxon>Micromonosporales</taxon>
        <taxon>Micromonosporaceae</taxon>
        <taxon>Rhizocola</taxon>
    </lineage>
</organism>
<sequence length="80" mass="8608">MDRADYLHGGLTPVECGRCTASVLVKKHSLQQTSVQWSTEAVHRCAEFAIGDSAQIPTCLALRDSIELAVKLGRLGLLNG</sequence>
<reference evidence="1" key="1">
    <citation type="submission" date="2021-01" db="EMBL/GenBank/DDBJ databases">
        <title>Whole genome shotgun sequence of Rhizocola hellebori NBRC 109834.</title>
        <authorList>
            <person name="Komaki H."/>
            <person name="Tamura T."/>
        </authorList>
    </citation>
    <scope>NUCLEOTIDE SEQUENCE</scope>
    <source>
        <strain evidence="1">NBRC 109834</strain>
    </source>
</reference>
<dbReference type="AlphaFoldDB" id="A0A8J3QAD9"/>
<keyword evidence="2" id="KW-1185">Reference proteome</keyword>
<gene>
    <name evidence="1" type="ORF">Rhe02_43090</name>
</gene>
<protein>
    <submittedName>
        <fullName evidence="1">Uncharacterized protein</fullName>
    </submittedName>
</protein>
<dbReference type="EMBL" id="BONY01000025">
    <property type="protein sequence ID" value="GIH06242.1"/>
    <property type="molecule type" value="Genomic_DNA"/>
</dbReference>
<proteinExistence type="predicted"/>
<dbReference type="RefSeq" id="WP_203910060.1">
    <property type="nucleotide sequence ID" value="NZ_BONY01000025.1"/>
</dbReference>
<evidence type="ECO:0000313" key="1">
    <source>
        <dbReference type="EMBL" id="GIH06242.1"/>
    </source>
</evidence>